<reference evidence="2" key="1">
    <citation type="submission" date="2014-09" db="EMBL/GenBank/DDBJ databases">
        <authorList>
            <person name="Mudge J."/>
            <person name="Ramaraj T."/>
            <person name="Lindquist I.E."/>
            <person name="Bharti A.K."/>
            <person name="Sundararajan A."/>
            <person name="Cameron C.T."/>
            <person name="Woodward J.E."/>
            <person name="May G.D."/>
            <person name="Brubaker C."/>
            <person name="Broadhvest J."/>
            <person name="Wilkins T.A."/>
        </authorList>
    </citation>
    <scope>NUCLEOTIDE SEQUENCE</scope>
    <source>
        <strain evidence="2">cv. AKA8401</strain>
    </source>
</reference>
<evidence type="ECO:0000313" key="1">
    <source>
        <dbReference type="EMBL" id="KHG10811.1"/>
    </source>
</evidence>
<accession>A0A0B0NID4</accession>
<proteinExistence type="predicted"/>
<evidence type="ECO:0000313" key="2">
    <source>
        <dbReference type="Proteomes" id="UP000032142"/>
    </source>
</evidence>
<organism evidence="1 2">
    <name type="scientific">Gossypium arboreum</name>
    <name type="common">Tree cotton</name>
    <name type="synonym">Gossypium nanking</name>
    <dbReference type="NCBI Taxonomy" id="29729"/>
    <lineage>
        <taxon>Eukaryota</taxon>
        <taxon>Viridiplantae</taxon>
        <taxon>Streptophyta</taxon>
        <taxon>Embryophyta</taxon>
        <taxon>Tracheophyta</taxon>
        <taxon>Spermatophyta</taxon>
        <taxon>Magnoliopsida</taxon>
        <taxon>eudicotyledons</taxon>
        <taxon>Gunneridae</taxon>
        <taxon>Pentapetalae</taxon>
        <taxon>rosids</taxon>
        <taxon>malvids</taxon>
        <taxon>Malvales</taxon>
        <taxon>Malvaceae</taxon>
        <taxon>Malvoideae</taxon>
        <taxon>Gossypium</taxon>
    </lineage>
</organism>
<dbReference type="EMBL" id="KN394651">
    <property type="protein sequence ID" value="KHG10811.1"/>
    <property type="molecule type" value="Genomic_DNA"/>
</dbReference>
<sequence length="36" mass="4183">MSNISFTSSMRKCSIFIRSSRLLFKRSSNVCTLSFF</sequence>
<gene>
    <name evidence="1" type="ORF">F383_12093</name>
</gene>
<dbReference type="AlphaFoldDB" id="A0A0B0NID4"/>
<protein>
    <submittedName>
        <fullName evidence="1">Uncharacterized protein</fullName>
    </submittedName>
</protein>
<keyword evidence="2" id="KW-1185">Reference proteome</keyword>
<dbReference type="Proteomes" id="UP000032142">
    <property type="component" value="Unassembled WGS sequence"/>
</dbReference>
<name>A0A0B0NID4_GOSAR</name>